<feature type="coiled-coil region" evidence="4">
    <location>
        <begin position="189"/>
        <end position="244"/>
    </location>
</feature>
<comment type="similarity">
    <text evidence="2">Belongs to the membrane fusion protein (MFP) (TC 8.A.1) family.</text>
</comment>
<dbReference type="AlphaFoldDB" id="A0A2U3PVC3"/>
<dbReference type="Gene3D" id="2.40.30.170">
    <property type="match status" value="1"/>
</dbReference>
<gene>
    <name evidence="7" type="ORF">BRAD3257_2020</name>
</gene>
<evidence type="ECO:0000313" key="7">
    <source>
        <dbReference type="EMBL" id="SPP93117.1"/>
    </source>
</evidence>
<feature type="domain" description="CusB-like beta-barrel" evidence="6">
    <location>
        <begin position="282"/>
        <end position="356"/>
    </location>
</feature>
<dbReference type="InterPro" id="IPR006143">
    <property type="entry name" value="RND_pump_MFP"/>
</dbReference>
<dbReference type="FunFam" id="2.40.30.170:FF:000010">
    <property type="entry name" value="Efflux RND transporter periplasmic adaptor subunit"/>
    <property type="match status" value="1"/>
</dbReference>
<dbReference type="InterPro" id="IPR058625">
    <property type="entry name" value="MdtA-like_BSH"/>
</dbReference>
<evidence type="ECO:0000259" key="5">
    <source>
        <dbReference type="Pfam" id="PF25917"/>
    </source>
</evidence>
<accession>A0A2U3PVC3</accession>
<evidence type="ECO:0000313" key="8">
    <source>
        <dbReference type="Proteomes" id="UP000246085"/>
    </source>
</evidence>
<dbReference type="GO" id="GO:0030313">
    <property type="term" value="C:cell envelope"/>
    <property type="evidence" value="ECO:0007669"/>
    <property type="project" value="UniProtKB-SubCell"/>
</dbReference>
<evidence type="ECO:0000256" key="1">
    <source>
        <dbReference type="ARBA" id="ARBA00004196"/>
    </source>
</evidence>
<dbReference type="GO" id="GO:0016020">
    <property type="term" value="C:membrane"/>
    <property type="evidence" value="ECO:0007669"/>
    <property type="project" value="InterPro"/>
</dbReference>
<dbReference type="InterPro" id="IPR058792">
    <property type="entry name" value="Beta-barrel_RND_2"/>
</dbReference>
<evidence type="ECO:0000256" key="2">
    <source>
        <dbReference type="ARBA" id="ARBA00009477"/>
    </source>
</evidence>
<sequence length="460" mass="48678">MWKASVVFIGLIGIGLSAAMLAETETKELSKSQPAPYRLAEVSRGRAVTKVLAAGTIQPVVSVVVGSQVSGQVQEILVDYNDSIKEGQPIARLDPQLFVTRVEQARAEVDVARQAVRIAIDEVATAEAAGNSAAAERNKADAEVKRAEVVADNALRRFERKAQLVKTGSSSVSDLDDARTVHEAAAADVESIKAQLASQQARAQEAGAKLGVARSRVTLGEAQVRRSEAALRQAEADLERTVIRAPMDGVVIERSVTAGQTVAASFQAPTLFTIGDLGAVSIEIAIDEADIGQIALGQPVTFSVDAYPDKAFDGRVVQIRKAPHAQDNVVTYTVVASAKNEGGLLFPGMTAKAEIIADERPDALQVPSAALRYRPQGIAEPSGSHVWVFDRDSVHPITVRVGVSSGGLTEIVGPLREGTTIVVDKLVQEGHRGTVAQTLRLMLASWAGWVRAAVAERAPS</sequence>
<organism evidence="7 8">
    <name type="scientific">Bradyrhizobium vignae</name>
    <dbReference type="NCBI Taxonomy" id="1549949"/>
    <lineage>
        <taxon>Bacteria</taxon>
        <taxon>Pseudomonadati</taxon>
        <taxon>Pseudomonadota</taxon>
        <taxon>Alphaproteobacteria</taxon>
        <taxon>Hyphomicrobiales</taxon>
        <taxon>Nitrobacteraceae</taxon>
        <taxon>Bradyrhizobium</taxon>
    </lineage>
</organism>
<dbReference type="InterPro" id="IPR050465">
    <property type="entry name" value="UPF0194_transport"/>
</dbReference>
<dbReference type="Pfam" id="PF25954">
    <property type="entry name" value="Beta-barrel_RND_2"/>
    <property type="match status" value="1"/>
</dbReference>
<dbReference type="PANTHER" id="PTHR32347:SF14">
    <property type="entry name" value="EFFLUX SYSTEM COMPONENT YKNX-RELATED"/>
    <property type="match status" value="1"/>
</dbReference>
<comment type="subcellular location">
    <subcellularLocation>
        <location evidence="1">Cell envelope</location>
    </subcellularLocation>
</comment>
<feature type="coiled-coil region" evidence="4">
    <location>
        <begin position="102"/>
        <end position="157"/>
    </location>
</feature>
<feature type="domain" description="Multidrug resistance protein MdtA-like barrel-sandwich hybrid" evidence="5">
    <location>
        <begin position="63"/>
        <end position="270"/>
    </location>
</feature>
<dbReference type="Gene3D" id="1.10.287.470">
    <property type="entry name" value="Helix hairpin bin"/>
    <property type="match status" value="2"/>
</dbReference>
<evidence type="ECO:0000256" key="4">
    <source>
        <dbReference type="SAM" id="Coils"/>
    </source>
</evidence>
<dbReference type="Gene3D" id="2.40.420.20">
    <property type="match status" value="1"/>
</dbReference>
<evidence type="ECO:0000256" key="3">
    <source>
        <dbReference type="ARBA" id="ARBA00023054"/>
    </source>
</evidence>
<dbReference type="KEGG" id="bvz:BRAD3257_2020"/>
<dbReference type="GO" id="GO:0022857">
    <property type="term" value="F:transmembrane transporter activity"/>
    <property type="evidence" value="ECO:0007669"/>
    <property type="project" value="InterPro"/>
</dbReference>
<dbReference type="Pfam" id="PF25917">
    <property type="entry name" value="BSH_RND"/>
    <property type="match status" value="1"/>
</dbReference>
<dbReference type="Gene3D" id="2.40.50.100">
    <property type="match status" value="2"/>
</dbReference>
<dbReference type="SUPFAM" id="SSF111369">
    <property type="entry name" value="HlyD-like secretion proteins"/>
    <property type="match status" value="2"/>
</dbReference>
<dbReference type="Proteomes" id="UP000246085">
    <property type="component" value="Chromosome BRAD3257"/>
</dbReference>
<dbReference type="NCBIfam" id="TIGR01730">
    <property type="entry name" value="RND_mfp"/>
    <property type="match status" value="1"/>
</dbReference>
<name>A0A2U3PVC3_9BRAD</name>
<evidence type="ECO:0000259" key="6">
    <source>
        <dbReference type="Pfam" id="PF25954"/>
    </source>
</evidence>
<keyword evidence="3 4" id="KW-0175">Coiled coil</keyword>
<dbReference type="PRINTS" id="PR01490">
    <property type="entry name" value="RTXTOXIND"/>
</dbReference>
<dbReference type="PANTHER" id="PTHR32347">
    <property type="entry name" value="EFFLUX SYSTEM COMPONENT YKNX-RELATED"/>
    <property type="match status" value="1"/>
</dbReference>
<protein>
    <submittedName>
        <fullName evidence="7">Secretion protein HlyD</fullName>
    </submittedName>
</protein>
<proteinExistence type="inferred from homology"/>
<dbReference type="EMBL" id="LS398110">
    <property type="protein sequence ID" value="SPP93117.1"/>
    <property type="molecule type" value="Genomic_DNA"/>
</dbReference>
<reference evidence="7 8" key="1">
    <citation type="submission" date="2018-03" db="EMBL/GenBank/DDBJ databases">
        <authorList>
            <person name="Gully D."/>
        </authorList>
    </citation>
    <scope>NUCLEOTIDE SEQUENCE [LARGE SCALE GENOMIC DNA]</scope>
    <source>
        <strain evidence="7">ORS3257</strain>
    </source>
</reference>